<dbReference type="InterPro" id="IPR039315">
    <property type="entry name" value="CheW"/>
</dbReference>
<dbReference type="GO" id="GO:0005829">
    <property type="term" value="C:cytosol"/>
    <property type="evidence" value="ECO:0007669"/>
    <property type="project" value="TreeGrafter"/>
</dbReference>
<dbReference type="EMBL" id="CP054491">
    <property type="protein sequence ID" value="QKQ28093.1"/>
    <property type="molecule type" value="Genomic_DNA"/>
</dbReference>
<dbReference type="PROSITE" id="PS50851">
    <property type="entry name" value="CHEW"/>
    <property type="match status" value="1"/>
</dbReference>
<dbReference type="PANTHER" id="PTHR22617">
    <property type="entry name" value="CHEMOTAXIS SENSOR HISTIDINE KINASE-RELATED"/>
    <property type="match status" value="1"/>
</dbReference>
<dbReference type="InterPro" id="IPR002545">
    <property type="entry name" value="CheW-lke_dom"/>
</dbReference>
<feature type="domain" description="CheW-like" evidence="1">
    <location>
        <begin position="33"/>
        <end position="173"/>
    </location>
</feature>
<dbReference type="Gene3D" id="2.40.50.180">
    <property type="entry name" value="CheA-289, Domain 4"/>
    <property type="match status" value="1"/>
</dbReference>
<dbReference type="SUPFAM" id="SSF50341">
    <property type="entry name" value="CheW-like"/>
    <property type="match status" value="1"/>
</dbReference>
<dbReference type="InterPro" id="IPR036061">
    <property type="entry name" value="CheW-like_dom_sf"/>
</dbReference>
<dbReference type="GO" id="GO:0006935">
    <property type="term" value="P:chemotaxis"/>
    <property type="evidence" value="ECO:0007669"/>
    <property type="project" value="InterPro"/>
</dbReference>
<dbReference type="KEGG" id="rev:HUE57_00250"/>
<evidence type="ECO:0000259" key="1">
    <source>
        <dbReference type="PROSITE" id="PS50851"/>
    </source>
</evidence>
<evidence type="ECO:0000313" key="3">
    <source>
        <dbReference type="Proteomes" id="UP000509658"/>
    </source>
</evidence>
<dbReference type="PANTHER" id="PTHR22617:SF43">
    <property type="entry name" value="PROTEIN PILI"/>
    <property type="match status" value="1"/>
</dbReference>
<keyword evidence="3" id="KW-1185">Reference proteome</keyword>
<evidence type="ECO:0000313" key="2">
    <source>
        <dbReference type="EMBL" id="QKQ28093.1"/>
    </source>
</evidence>
<proteinExistence type="predicted"/>
<dbReference type="Proteomes" id="UP000509658">
    <property type="component" value="Chromosome"/>
</dbReference>
<dbReference type="Pfam" id="PF01584">
    <property type="entry name" value="CheW"/>
    <property type="match status" value="1"/>
</dbReference>
<dbReference type="Gene3D" id="2.30.30.40">
    <property type="entry name" value="SH3 Domains"/>
    <property type="match status" value="1"/>
</dbReference>
<dbReference type="GO" id="GO:0007165">
    <property type="term" value="P:signal transduction"/>
    <property type="evidence" value="ECO:0007669"/>
    <property type="project" value="InterPro"/>
</dbReference>
<dbReference type="SMART" id="SM00260">
    <property type="entry name" value="CheW"/>
    <property type="match status" value="1"/>
</dbReference>
<accession>A0A6N0I0K7</accession>
<sequence>MTTEQILKLLADLSARSVKHASGLPQQEEVKQAWTGIAFRIGDIRLVAPLGEVIEILNYPRLTRVPGAKVWVKGVANVRGNLLPIMDLRGFLGQNATRLHRRSRVLVISHQGIEAGLLIDEVLGLKHFFDEDRASLSAPEVEGLAPFLSDSYRRDSEQWDVFSMRKLAENPAFMKVVA</sequence>
<protein>
    <submittedName>
        <fullName evidence="2">Chemotaxis protein CheW</fullName>
    </submittedName>
</protein>
<gene>
    <name evidence="2" type="ORF">HUE57_00250</name>
</gene>
<dbReference type="AlphaFoldDB" id="A0A6N0I0K7"/>
<organism evidence="2 3">
    <name type="scientific">Candidatus Reidiella endopervernicosa</name>
    <dbReference type="NCBI Taxonomy" id="2738883"/>
    <lineage>
        <taxon>Bacteria</taxon>
        <taxon>Pseudomonadati</taxon>
        <taxon>Pseudomonadota</taxon>
        <taxon>Gammaproteobacteria</taxon>
        <taxon>Candidatus Reidiella</taxon>
    </lineage>
</organism>
<reference evidence="2 3" key="1">
    <citation type="submission" date="2020-05" db="EMBL/GenBank/DDBJ databases">
        <title>Horizontal transmission and recombination maintain forever young bacterial symbiont genomes.</title>
        <authorList>
            <person name="Russell S.L."/>
            <person name="Pepper-Tunick E."/>
            <person name="Svedberg J."/>
            <person name="Byrne A."/>
            <person name="Ruelas Castillo J."/>
            <person name="Vollmers C."/>
            <person name="Beinart R.A."/>
            <person name="Corbett-Detig R."/>
        </authorList>
    </citation>
    <scope>NUCLEOTIDE SEQUENCE [LARGE SCALE GENOMIC DNA]</scope>
    <source>
        <strain evidence="2">Santa_Monica_outfall</strain>
    </source>
</reference>
<name>A0A6N0I0K7_9GAMM</name>